<dbReference type="HOGENOM" id="CLU_076555_0_1_5"/>
<dbReference type="SUPFAM" id="SSF53448">
    <property type="entry name" value="Nucleotide-diphospho-sugar transferases"/>
    <property type="match status" value="1"/>
</dbReference>
<keyword evidence="1" id="KW-0808">Transferase</keyword>
<evidence type="ECO:0000313" key="1">
    <source>
        <dbReference type="EMBL" id="AEG49669.1"/>
    </source>
</evidence>
<accession>F6EVA8</accession>
<dbReference type="InterPro" id="IPR029044">
    <property type="entry name" value="Nucleotide-diphossugar_trans"/>
</dbReference>
<proteinExistence type="predicted"/>
<protein>
    <submittedName>
        <fullName evidence="1">Glycosyltransferase</fullName>
    </submittedName>
</protein>
<dbReference type="Proteomes" id="UP000007150">
    <property type="component" value="Chromosome 1"/>
</dbReference>
<evidence type="ECO:0000313" key="2">
    <source>
        <dbReference type="Proteomes" id="UP000007150"/>
    </source>
</evidence>
<dbReference type="GO" id="GO:0016740">
    <property type="term" value="F:transferase activity"/>
    <property type="evidence" value="ECO:0007669"/>
    <property type="project" value="UniProtKB-KW"/>
</dbReference>
<sequence length="289" mass="33269">MLGMWRIEQWRSNRRFKAVLKAASQAVAQFPINMERHPHGLDAPLIVTLTSYPARFPTLALTLRSLLDQTVQVDKTLLWIAHADMSLLPEDVIKLQEYGLEIRECADIRSYKKLIPSLKMFSNAYLITADDDVYYDKDWLKSFVDCVNTEKRNVISFRSHMAFLDADGFFMPYEQWHYETAATADEGPRAVIFPTGVGGILYPPNSFGDEVFDEESFMSICPHGDDIWFFWMAKRHGKTHSNIGLKFEQIPWPRTQDTALWNENMLNGRNDAQIKGMEARYGVLPTFAS</sequence>
<keyword evidence="2" id="KW-1185">Reference proteome</keyword>
<organism evidence="1 2">
    <name type="scientific">Sphingobium chlorophenolicum L-1</name>
    <dbReference type="NCBI Taxonomy" id="690566"/>
    <lineage>
        <taxon>Bacteria</taxon>
        <taxon>Pseudomonadati</taxon>
        <taxon>Pseudomonadota</taxon>
        <taxon>Alphaproteobacteria</taxon>
        <taxon>Sphingomonadales</taxon>
        <taxon>Sphingomonadaceae</taxon>
        <taxon>Sphingobium</taxon>
    </lineage>
</organism>
<dbReference type="RefSeq" id="WP_013847913.1">
    <property type="nucleotide sequence ID" value="NC_015593.1"/>
</dbReference>
<dbReference type="EMBL" id="CP002798">
    <property type="protein sequence ID" value="AEG49669.1"/>
    <property type="molecule type" value="Genomic_DNA"/>
</dbReference>
<dbReference type="STRING" id="690566.Sphch_1992"/>
<reference evidence="1 2" key="1">
    <citation type="submission" date="2011-05" db="EMBL/GenBank/DDBJ databases">
        <title>Complete sequence of chromosome 1 of Sphingobium chlorophenolicum L-1.</title>
        <authorList>
            <consortium name="US DOE Joint Genome Institute"/>
            <person name="Lucas S."/>
            <person name="Han J."/>
            <person name="Lapidus A."/>
            <person name="Cheng J.-F."/>
            <person name="Goodwin L."/>
            <person name="Pitluck S."/>
            <person name="Peters L."/>
            <person name="Daligault H."/>
            <person name="Han C."/>
            <person name="Tapia R."/>
            <person name="Land M."/>
            <person name="Hauser L."/>
            <person name="Kyrpides N."/>
            <person name="Ivanova N."/>
            <person name="Pagani I."/>
            <person name="Turner P."/>
            <person name="Copley S."/>
            <person name="Woyke T."/>
        </authorList>
    </citation>
    <scope>NUCLEOTIDE SEQUENCE [LARGE SCALE GENOMIC DNA]</scope>
    <source>
        <strain evidence="1 2">L-1</strain>
    </source>
</reference>
<dbReference type="AlphaFoldDB" id="F6EVA8"/>
<dbReference type="KEGG" id="sch:Sphch_1992"/>
<gene>
    <name evidence="1" type="ORF">Sphch_1992</name>
</gene>
<name>F6EVA8_SPHCR</name>